<evidence type="ECO:0000256" key="5">
    <source>
        <dbReference type="SAM" id="MobiDB-lite"/>
    </source>
</evidence>
<comment type="caution">
    <text evidence="8">The sequence shown here is derived from an EMBL/GenBank/DDBJ whole genome shotgun (WGS) entry which is preliminary data.</text>
</comment>
<evidence type="ECO:0000256" key="6">
    <source>
        <dbReference type="SAM" id="Phobius"/>
    </source>
</evidence>
<feature type="transmembrane region" description="Helical" evidence="6">
    <location>
        <begin position="55"/>
        <end position="77"/>
    </location>
</feature>
<comment type="similarity">
    <text evidence="1">Belongs to the peptidase S49 family.</text>
</comment>
<dbReference type="GO" id="GO:0006508">
    <property type="term" value="P:proteolysis"/>
    <property type="evidence" value="ECO:0007669"/>
    <property type="project" value="UniProtKB-KW"/>
</dbReference>
<keyword evidence="6" id="KW-0472">Membrane</keyword>
<dbReference type="OrthoDB" id="9764363at2"/>
<dbReference type="CDD" id="cd07023">
    <property type="entry name" value="S49_Sppa_N_C"/>
    <property type="match status" value="1"/>
</dbReference>
<keyword evidence="4" id="KW-0720">Serine protease</keyword>
<reference evidence="8 9" key="1">
    <citation type="submission" date="2019-06" db="EMBL/GenBank/DDBJ databases">
        <title>Quisquiliibacterium sp. nov., isolated from a maize field.</title>
        <authorList>
            <person name="Lin S.-Y."/>
            <person name="Tsai C.-F."/>
            <person name="Young C.-C."/>
        </authorList>
    </citation>
    <scope>NUCLEOTIDE SEQUENCE [LARGE SCALE GENOMIC DNA]</scope>
    <source>
        <strain evidence="8 9">CC-CFT501</strain>
    </source>
</reference>
<keyword evidence="2" id="KW-0645">Protease</keyword>
<evidence type="ECO:0000256" key="3">
    <source>
        <dbReference type="ARBA" id="ARBA00022801"/>
    </source>
</evidence>
<protein>
    <submittedName>
        <fullName evidence="8">S49 family peptidase</fullName>
    </submittedName>
</protein>
<dbReference type="RefSeq" id="WP_147703648.1">
    <property type="nucleotide sequence ID" value="NZ_VDUY01000002.1"/>
</dbReference>
<gene>
    <name evidence="8" type="ORF">FHP08_07065</name>
</gene>
<dbReference type="InterPro" id="IPR047272">
    <property type="entry name" value="S49_SppA_C"/>
</dbReference>
<evidence type="ECO:0000313" key="9">
    <source>
        <dbReference type="Proteomes" id="UP000321548"/>
    </source>
</evidence>
<dbReference type="PANTHER" id="PTHR42987:SF8">
    <property type="entry name" value="PROTEINASE"/>
    <property type="match status" value="1"/>
</dbReference>
<name>A0A5C8P2H1_9BURK</name>
<dbReference type="Proteomes" id="UP000321548">
    <property type="component" value="Unassembled WGS sequence"/>
</dbReference>
<evidence type="ECO:0000259" key="7">
    <source>
        <dbReference type="Pfam" id="PF01343"/>
    </source>
</evidence>
<dbReference type="InterPro" id="IPR029045">
    <property type="entry name" value="ClpP/crotonase-like_dom_sf"/>
</dbReference>
<accession>A0A5C8P2H1</accession>
<evidence type="ECO:0000313" key="8">
    <source>
        <dbReference type="EMBL" id="TXL67353.1"/>
    </source>
</evidence>
<dbReference type="SUPFAM" id="SSF52096">
    <property type="entry name" value="ClpP/crotonase"/>
    <property type="match status" value="1"/>
</dbReference>
<dbReference type="EMBL" id="VDUY01000002">
    <property type="protein sequence ID" value="TXL67353.1"/>
    <property type="molecule type" value="Genomic_DNA"/>
</dbReference>
<dbReference type="GO" id="GO:0008236">
    <property type="term" value="F:serine-type peptidase activity"/>
    <property type="evidence" value="ECO:0007669"/>
    <property type="project" value="UniProtKB-KW"/>
</dbReference>
<evidence type="ECO:0000256" key="2">
    <source>
        <dbReference type="ARBA" id="ARBA00022670"/>
    </source>
</evidence>
<keyword evidence="6" id="KW-1133">Transmembrane helix</keyword>
<keyword evidence="6" id="KW-0812">Transmembrane</keyword>
<dbReference type="InterPro" id="IPR002142">
    <property type="entry name" value="Peptidase_S49"/>
</dbReference>
<proteinExistence type="inferred from homology"/>
<evidence type="ECO:0000256" key="1">
    <source>
        <dbReference type="ARBA" id="ARBA00008683"/>
    </source>
</evidence>
<sequence length="340" mass="36594">MSKPYDFDDPADNDPSAASARRARADAEQAWERGVLEKLVLETLAERKRARRWTIFMRLLTLAWISVVLLAFGGWFAGDVVKTATRHTALIDVDGVIDADGENSADKILPALQAAFEDGKTAGVVLRINSPGGSPVQSGLIFDEIRRLRTKHADTPLYAVIEEVGASGGYYVAAAADRIYVDKASLVGSIGVLMGGFGFVDAMDKVGVERRLLTAGDKKGFLDSFSPVSEAQRAHAQRMLDQVHAQFIANVREGRADRLADDPDLFSGLVWTGERSVELGLADGLGSVASVARDVIKAEDIVDFSPRQNLAEKLARRVGASAGETLARVLGVEASGWSLR</sequence>
<feature type="domain" description="Peptidase S49" evidence="7">
    <location>
        <begin position="151"/>
        <end position="294"/>
    </location>
</feature>
<organism evidence="8 9">
    <name type="scientific">Zeimonas arvi</name>
    <dbReference type="NCBI Taxonomy" id="2498847"/>
    <lineage>
        <taxon>Bacteria</taxon>
        <taxon>Pseudomonadati</taxon>
        <taxon>Pseudomonadota</taxon>
        <taxon>Betaproteobacteria</taxon>
        <taxon>Burkholderiales</taxon>
        <taxon>Burkholderiaceae</taxon>
        <taxon>Zeimonas</taxon>
    </lineage>
</organism>
<keyword evidence="3" id="KW-0378">Hydrolase</keyword>
<dbReference type="Pfam" id="PF01343">
    <property type="entry name" value="Peptidase_S49"/>
    <property type="match status" value="1"/>
</dbReference>
<feature type="region of interest" description="Disordered" evidence="5">
    <location>
        <begin position="1"/>
        <end position="23"/>
    </location>
</feature>
<dbReference type="AlphaFoldDB" id="A0A5C8P2H1"/>
<evidence type="ECO:0000256" key="4">
    <source>
        <dbReference type="ARBA" id="ARBA00022825"/>
    </source>
</evidence>
<keyword evidence="9" id="KW-1185">Reference proteome</keyword>
<dbReference type="PANTHER" id="PTHR42987">
    <property type="entry name" value="PEPTIDASE S49"/>
    <property type="match status" value="1"/>
</dbReference>
<dbReference type="Gene3D" id="3.90.226.10">
    <property type="entry name" value="2-enoyl-CoA Hydratase, Chain A, domain 1"/>
    <property type="match status" value="1"/>
</dbReference>